<evidence type="ECO:0000313" key="3">
    <source>
        <dbReference type="Proteomes" id="UP000267096"/>
    </source>
</evidence>
<feature type="region of interest" description="Disordered" evidence="1">
    <location>
        <begin position="34"/>
        <end position="80"/>
    </location>
</feature>
<accession>A0A0M3JPE5</accession>
<sequence length="98" mass="10868">MTSNNLLEKIVQLQVELIRRDAEIRKLKKFVDPARNSHSQKLGSRIAASRTRTTATSPLINENSAWNQAPTDDYSSPIELAGGSADSSQVIQLTKILY</sequence>
<protein>
    <submittedName>
        <fullName evidence="2 4">Uncharacterized protein</fullName>
    </submittedName>
</protein>
<organism evidence="4">
    <name type="scientific">Anisakis simplex</name>
    <name type="common">Herring worm</name>
    <dbReference type="NCBI Taxonomy" id="6269"/>
    <lineage>
        <taxon>Eukaryota</taxon>
        <taxon>Metazoa</taxon>
        <taxon>Ecdysozoa</taxon>
        <taxon>Nematoda</taxon>
        <taxon>Chromadorea</taxon>
        <taxon>Rhabditida</taxon>
        <taxon>Spirurina</taxon>
        <taxon>Ascaridomorpha</taxon>
        <taxon>Ascaridoidea</taxon>
        <taxon>Anisakidae</taxon>
        <taxon>Anisakis</taxon>
        <taxon>Anisakis simplex complex</taxon>
    </lineage>
</organism>
<keyword evidence="3" id="KW-1185">Reference proteome</keyword>
<gene>
    <name evidence="2" type="ORF">ASIM_LOCUS9277</name>
</gene>
<name>A0A0M3JPE5_ANISI</name>
<dbReference type="EMBL" id="UYRR01027849">
    <property type="protein sequence ID" value="VDK38314.1"/>
    <property type="molecule type" value="Genomic_DNA"/>
</dbReference>
<proteinExistence type="predicted"/>
<evidence type="ECO:0000313" key="2">
    <source>
        <dbReference type="EMBL" id="VDK38314.1"/>
    </source>
</evidence>
<reference evidence="4" key="1">
    <citation type="submission" date="2017-02" db="UniProtKB">
        <authorList>
            <consortium name="WormBaseParasite"/>
        </authorList>
    </citation>
    <scope>IDENTIFICATION</scope>
</reference>
<dbReference type="Proteomes" id="UP000267096">
    <property type="component" value="Unassembled WGS sequence"/>
</dbReference>
<dbReference type="WBParaSite" id="ASIM_0000954101-mRNA-1">
    <property type="protein sequence ID" value="ASIM_0000954101-mRNA-1"/>
    <property type="gene ID" value="ASIM_0000954101"/>
</dbReference>
<feature type="compositionally biased region" description="Low complexity" evidence="1">
    <location>
        <begin position="44"/>
        <end position="57"/>
    </location>
</feature>
<feature type="compositionally biased region" description="Polar residues" evidence="1">
    <location>
        <begin position="58"/>
        <end position="74"/>
    </location>
</feature>
<reference evidence="2 3" key="2">
    <citation type="submission" date="2018-11" db="EMBL/GenBank/DDBJ databases">
        <authorList>
            <consortium name="Pathogen Informatics"/>
        </authorList>
    </citation>
    <scope>NUCLEOTIDE SEQUENCE [LARGE SCALE GENOMIC DNA]</scope>
</reference>
<dbReference type="AlphaFoldDB" id="A0A0M3JPE5"/>
<evidence type="ECO:0000256" key="1">
    <source>
        <dbReference type="SAM" id="MobiDB-lite"/>
    </source>
</evidence>
<evidence type="ECO:0000313" key="4">
    <source>
        <dbReference type="WBParaSite" id="ASIM_0000954101-mRNA-1"/>
    </source>
</evidence>